<keyword evidence="1" id="KW-1133">Transmembrane helix</keyword>
<feature type="transmembrane region" description="Helical" evidence="1">
    <location>
        <begin position="37"/>
        <end position="56"/>
    </location>
</feature>
<organism evidence="2 3">
    <name type="scientific">Actinoallomurus iriomotensis</name>
    <dbReference type="NCBI Taxonomy" id="478107"/>
    <lineage>
        <taxon>Bacteria</taxon>
        <taxon>Bacillati</taxon>
        <taxon>Actinomycetota</taxon>
        <taxon>Actinomycetes</taxon>
        <taxon>Streptosporangiales</taxon>
        <taxon>Thermomonosporaceae</taxon>
        <taxon>Actinoallomurus</taxon>
    </lineage>
</organism>
<sequence length="283" mass="30275">MTAPALTDRPAVAEPRARFRDLLAAEWTKLWSLRSTYWTLLLSGLAVIGLNVNAAVADHHNWPRYGADIRAIFVPIWAMRDAFTQVAGLVLMLAAGSVGAITITGEYGTGLVRTTFSAVPDRRSLVTAKLIDVTVVMLGYGAVVAGTSFWATQAILSGRHAGISIGYPGAFQAVAASAVLAPVCALIGMGLGAIIRHGAATMVITTAVLLLLPFCFTDHYRWTADIEHVLPASAWQRLIDVGYGRFGFPVRRPTTTTEAWIALALWALGAALVAITVVHRRDV</sequence>
<dbReference type="AlphaFoldDB" id="A0A9W6RBQ9"/>
<accession>A0A9W6RBQ9</accession>
<feature type="transmembrane region" description="Helical" evidence="1">
    <location>
        <begin position="130"/>
        <end position="151"/>
    </location>
</feature>
<keyword evidence="1" id="KW-0472">Membrane</keyword>
<comment type="caution">
    <text evidence="2">The sequence shown here is derived from an EMBL/GenBank/DDBJ whole genome shotgun (WGS) entry which is preliminary data.</text>
</comment>
<protein>
    <submittedName>
        <fullName evidence="2">ABC transporter permease</fullName>
    </submittedName>
</protein>
<name>A0A9W6RBQ9_9ACTN</name>
<evidence type="ECO:0000313" key="3">
    <source>
        <dbReference type="Proteomes" id="UP001165135"/>
    </source>
</evidence>
<evidence type="ECO:0000313" key="2">
    <source>
        <dbReference type="EMBL" id="GLY72911.1"/>
    </source>
</evidence>
<feature type="transmembrane region" description="Helical" evidence="1">
    <location>
        <begin position="202"/>
        <end position="222"/>
    </location>
</feature>
<keyword evidence="1" id="KW-0812">Transmembrane</keyword>
<proteinExistence type="predicted"/>
<gene>
    <name evidence="2" type="ORF">Airi01_011780</name>
</gene>
<feature type="transmembrane region" description="Helical" evidence="1">
    <location>
        <begin position="86"/>
        <end position="109"/>
    </location>
</feature>
<dbReference type="EMBL" id="BSTJ01000001">
    <property type="protein sequence ID" value="GLY72911.1"/>
    <property type="molecule type" value="Genomic_DNA"/>
</dbReference>
<feature type="transmembrane region" description="Helical" evidence="1">
    <location>
        <begin position="171"/>
        <end position="195"/>
    </location>
</feature>
<dbReference type="RefSeq" id="WP_285618106.1">
    <property type="nucleotide sequence ID" value="NZ_BSTJ01000001.1"/>
</dbReference>
<evidence type="ECO:0000256" key="1">
    <source>
        <dbReference type="SAM" id="Phobius"/>
    </source>
</evidence>
<feature type="transmembrane region" description="Helical" evidence="1">
    <location>
        <begin position="259"/>
        <end position="278"/>
    </location>
</feature>
<reference evidence="2" key="1">
    <citation type="submission" date="2023-03" db="EMBL/GenBank/DDBJ databases">
        <title>Actinoallomurus iriomotensis NBRC 103681.</title>
        <authorList>
            <person name="Ichikawa N."/>
            <person name="Sato H."/>
            <person name="Tonouchi N."/>
        </authorList>
    </citation>
    <scope>NUCLEOTIDE SEQUENCE</scope>
    <source>
        <strain evidence="2">NBRC 103681</strain>
    </source>
</reference>
<dbReference type="Proteomes" id="UP001165135">
    <property type="component" value="Unassembled WGS sequence"/>
</dbReference>